<protein>
    <submittedName>
        <fullName evidence="1">Uncharacterized protein</fullName>
    </submittedName>
</protein>
<evidence type="ECO:0000313" key="2">
    <source>
        <dbReference type="Proteomes" id="UP000253945"/>
    </source>
</evidence>
<proteinExistence type="predicted"/>
<comment type="caution">
    <text evidence="1">The sequence shown here is derived from an EMBL/GenBank/DDBJ whole genome shotgun (WGS) entry which is preliminary data.</text>
</comment>
<gene>
    <name evidence="1" type="ORF">DPV92_08940</name>
</gene>
<dbReference type="EMBL" id="QEQF01000010">
    <property type="protein sequence ID" value="RDF08816.1"/>
    <property type="molecule type" value="Genomic_DNA"/>
</dbReference>
<evidence type="ECO:0000313" key="1">
    <source>
        <dbReference type="EMBL" id="RDF08816.1"/>
    </source>
</evidence>
<dbReference type="AlphaFoldDB" id="A0A369ZLL0"/>
<keyword evidence="2" id="KW-1185">Reference proteome</keyword>
<accession>A0A369ZLL0</accession>
<sequence length="79" mass="9641">MEVALKKDTRCHFPIPNEQSKITTASGQIWQEIYQKQMFVFLHNELTKMTKSAQFLKYKRLTRFYRQPRMQKWFGIILN</sequence>
<dbReference type="Proteomes" id="UP000253945">
    <property type="component" value="Unassembled WGS sequence"/>
</dbReference>
<reference evidence="1 2" key="1">
    <citation type="submission" date="2018-05" db="EMBL/GenBank/DDBJ databases">
        <title>Draft Genome Sequences for a Diverse set of 7 Haemophilus Species.</title>
        <authorList>
            <person name="Nichols M."/>
            <person name="Topaz N."/>
            <person name="Wang X."/>
            <person name="Wang X."/>
            <person name="Boxrud D."/>
        </authorList>
    </citation>
    <scope>NUCLEOTIDE SEQUENCE [LARGE SCALE GENOMIC DNA]</scope>
    <source>
        <strain evidence="1 2">C2014016342</strain>
    </source>
</reference>
<organism evidence="1 2">
    <name type="scientific">Haemophilus paraphrohaemolyticus</name>
    <dbReference type="NCBI Taxonomy" id="736"/>
    <lineage>
        <taxon>Bacteria</taxon>
        <taxon>Pseudomonadati</taxon>
        <taxon>Pseudomonadota</taxon>
        <taxon>Gammaproteobacteria</taxon>
        <taxon>Pasteurellales</taxon>
        <taxon>Pasteurellaceae</taxon>
        <taxon>Haemophilus</taxon>
    </lineage>
</organism>
<name>A0A369ZLL0_9PAST</name>